<sequence length="1264" mass="134129">MSSQRFMSRTGSHLDLFAQSLRQGGPLPPGAPGLPSSEQLGDRSAAATSLPPPAAGAAPLRLANPHARPLARPGGGHARSRTHTSTNSDVTAASAAHVSVGGGSDAMCAPMQAPDGGIGVAATQGHSAAHRRPQPPRPRPKLGTFEGVFVPVVLSIWGIIVLLRYGFILGQAGLVATIAMFSLGYFVTTMTTLSLSAIATNGVVGGGGPYYMISRSLGPEFGGSIGIVFYLGTVFAGAMSLLGFVEPLLNNFGASRGSAARVLPDTGMWPLAYASLLLLVCLGICLVGSQLFARTSAFLGIVLMTATSVFMLSMALRRPFDIPERHVHFHGFNRAVLASNMWPEFSTSDDGTSQTMFSIFSLIFPACSGILTGASMSGDLRSPGRSIPAGTLGAQLFTYSLYVILAVAMAASIDRETLKVNMNVMQEIALIPQTITFGVIATSVFGALGNIIGAAKMLEAMAIDNLLPVLAPFGTVMASGEPGIAIVFTWASIQLLLVFVKDMNQMGPFLTMASLLTFGVFNLACFVLKMSGSPNFRPGFPHFSLLSAAVGFIGCFAFMIVVDMSNALLSIAVCAIVFSLIHYYCPPKSWGDVTQSLIYHQVRKYLLRLDVRKQHVKFWRPQILLLVDDPRLKYHLIKFMNDLKKGGLLILGHVLRGKFEDQLAEYKMSMPSWLRFIDIAQIKAFVQVTIAPSERAGAQSMLTGSGLGAMNPNMIVLGFYGDSLLDTDSASSGESGGHSDADLSDPEQLQARTSRGRVPGLPKPHSPESVPAELNEIFAHRPLSPRSPPTPAAAAPPAAPQIAKVRRRLHTRQSSLHVNTDVEDQAVLDELQADPLVSSLSRSVEAVGSIQPCDYVGIIEDSLALGKSVAIARGFNRMSFPQRKTGVDLGTSLRQTARDAASAAASHSRGEGEPLLGSTIPRVYGDAERGTFDPSPLRARGHGERGFIDLWPVQTVPASGSGVPSFDTYTLVLQMGTILSMVPHWKELFELRVFVFVEFEEDAEVEQQRVEHLVAGLRIGAQVRSAWLRSRSDDVPSMSQTYEQLLKSTAHTPHMASGRFDVLGMDPETDRLRDGAWLSAGGVGAAVGGSGGASIESVLDALAQPASPWPLHPHRASEYVAFPMFGTVDEQHAHDLESCAECEAAEAAGVPSAHAGLRGAAEATTDPRLAGHAEPPSTPSGRPPSIFSLLPAHTQSIVINELMCRMSGTGETGVVFVTLPAPRPGASGSASASITYLDQLEALTNGLPPTVLVHGRGVTVTMEL</sequence>
<dbReference type="EMBL" id="JADGIZ020000017">
    <property type="protein sequence ID" value="KAL2916318.1"/>
    <property type="molecule type" value="Genomic_DNA"/>
</dbReference>
<feature type="compositionally biased region" description="Polar residues" evidence="5">
    <location>
        <begin position="1"/>
        <end position="11"/>
    </location>
</feature>
<feature type="transmembrane region" description="Helical" evidence="6">
    <location>
        <begin position="475"/>
        <end position="497"/>
    </location>
</feature>
<dbReference type="Pfam" id="PF00324">
    <property type="entry name" value="AA_permease"/>
    <property type="match status" value="1"/>
</dbReference>
<feature type="transmembrane region" description="Helical" evidence="6">
    <location>
        <begin position="356"/>
        <end position="376"/>
    </location>
</feature>
<comment type="subcellular location">
    <subcellularLocation>
        <location evidence="1">Membrane</location>
        <topology evidence="1">Multi-pass membrane protein</topology>
    </subcellularLocation>
</comment>
<feature type="transmembrane region" description="Helical" evidence="6">
    <location>
        <begin position="168"/>
        <end position="186"/>
    </location>
</feature>
<feature type="transmembrane region" description="Helical" evidence="6">
    <location>
        <begin position="142"/>
        <end position="162"/>
    </location>
</feature>
<feature type="transmembrane region" description="Helical" evidence="6">
    <location>
        <begin position="434"/>
        <end position="455"/>
    </location>
</feature>
<evidence type="ECO:0000313" key="10">
    <source>
        <dbReference type="Proteomes" id="UP001527925"/>
    </source>
</evidence>
<feature type="transmembrane region" description="Helical" evidence="6">
    <location>
        <begin position="509"/>
        <end position="530"/>
    </location>
</feature>
<feature type="compositionally biased region" description="Low complexity" evidence="5">
    <location>
        <begin position="45"/>
        <end position="65"/>
    </location>
</feature>
<dbReference type="PANTHER" id="PTHR11827:SF72">
    <property type="entry name" value="GH08340P"/>
    <property type="match status" value="1"/>
</dbReference>
<feature type="domain" description="SLC12A transporter C-terminal" evidence="8">
    <location>
        <begin position="636"/>
        <end position="720"/>
    </location>
</feature>
<comment type="caution">
    <text evidence="9">The sequence shown here is derived from an EMBL/GenBank/DDBJ whole genome shotgun (WGS) entry which is preliminary data.</text>
</comment>
<name>A0ABR4N9W3_9FUNG</name>
<feature type="region of interest" description="Disordered" evidence="5">
    <location>
        <begin position="1"/>
        <end position="92"/>
    </location>
</feature>
<dbReference type="InterPro" id="IPR004842">
    <property type="entry name" value="SLC12A_fam"/>
</dbReference>
<feature type="transmembrane region" description="Helical" evidence="6">
    <location>
        <begin position="225"/>
        <end position="249"/>
    </location>
</feature>
<feature type="transmembrane region" description="Helical" evidence="6">
    <location>
        <begin position="297"/>
        <end position="316"/>
    </location>
</feature>
<evidence type="ECO:0000259" key="8">
    <source>
        <dbReference type="Pfam" id="PF03522"/>
    </source>
</evidence>
<dbReference type="Proteomes" id="UP001527925">
    <property type="component" value="Unassembled WGS sequence"/>
</dbReference>
<feature type="transmembrane region" description="Helical" evidence="6">
    <location>
        <begin position="542"/>
        <end position="562"/>
    </location>
</feature>
<feature type="transmembrane region" description="Helical" evidence="6">
    <location>
        <begin position="193"/>
        <end position="213"/>
    </location>
</feature>
<feature type="region of interest" description="Disordered" evidence="5">
    <location>
        <begin position="728"/>
        <end position="747"/>
    </location>
</feature>
<dbReference type="PANTHER" id="PTHR11827">
    <property type="entry name" value="SOLUTE CARRIER FAMILY 12, CATION COTRANSPORTERS"/>
    <property type="match status" value="1"/>
</dbReference>
<evidence type="ECO:0000313" key="9">
    <source>
        <dbReference type="EMBL" id="KAL2916318.1"/>
    </source>
</evidence>
<organism evidence="9 10">
    <name type="scientific">Polyrhizophydium stewartii</name>
    <dbReference type="NCBI Taxonomy" id="2732419"/>
    <lineage>
        <taxon>Eukaryota</taxon>
        <taxon>Fungi</taxon>
        <taxon>Fungi incertae sedis</taxon>
        <taxon>Chytridiomycota</taxon>
        <taxon>Chytridiomycota incertae sedis</taxon>
        <taxon>Chytridiomycetes</taxon>
        <taxon>Rhizophydiales</taxon>
        <taxon>Rhizophydiales incertae sedis</taxon>
        <taxon>Polyrhizophydium</taxon>
    </lineage>
</organism>
<evidence type="ECO:0000256" key="1">
    <source>
        <dbReference type="ARBA" id="ARBA00004141"/>
    </source>
</evidence>
<dbReference type="InterPro" id="IPR018491">
    <property type="entry name" value="SLC12_C"/>
</dbReference>
<protein>
    <submittedName>
        <fullName evidence="9">Uncharacterized protein</fullName>
    </submittedName>
</protein>
<dbReference type="Pfam" id="PF03522">
    <property type="entry name" value="SLC12"/>
    <property type="match status" value="1"/>
</dbReference>
<feature type="transmembrane region" description="Helical" evidence="6">
    <location>
        <begin position="270"/>
        <end position="291"/>
    </location>
</feature>
<accession>A0ABR4N9W3</accession>
<proteinExistence type="predicted"/>
<dbReference type="Gene3D" id="1.20.1740.10">
    <property type="entry name" value="Amino acid/polyamine transporter I"/>
    <property type="match status" value="1"/>
</dbReference>
<reference evidence="9 10" key="1">
    <citation type="submission" date="2023-09" db="EMBL/GenBank/DDBJ databases">
        <title>Pangenome analysis of Batrachochytrium dendrobatidis and related Chytrids.</title>
        <authorList>
            <person name="Yacoub M.N."/>
            <person name="Stajich J.E."/>
            <person name="James T.Y."/>
        </authorList>
    </citation>
    <scope>NUCLEOTIDE SEQUENCE [LARGE SCALE GENOMIC DNA]</scope>
    <source>
        <strain evidence="9 10">JEL0888</strain>
    </source>
</reference>
<evidence type="ECO:0000256" key="5">
    <source>
        <dbReference type="SAM" id="MobiDB-lite"/>
    </source>
</evidence>
<feature type="transmembrane region" description="Helical" evidence="6">
    <location>
        <begin position="396"/>
        <end position="413"/>
    </location>
</feature>
<evidence type="ECO:0000256" key="4">
    <source>
        <dbReference type="ARBA" id="ARBA00023136"/>
    </source>
</evidence>
<feature type="region of interest" description="Disordered" evidence="5">
    <location>
        <begin position="781"/>
        <end position="801"/>
    </location>
</feature>
<keyword evidence="3 6" id="KW-1133">Transmembrane helix</keyword>
<evidence type="ECO:0000256" key="3">
    <source>
        <dbReference type="ARBA" id="ARBA00022989"/>
    </source>
</evidence>
<evidence type="ECO:0000256" key="2">
    <source>
        <dbReference type="ARBA" id="ARBA00022692"/>
    </source>
</evidence>
<keyword evidence="10" id="KW-1185">Reference proteome</keyword>
<keyword evidence="4 6" id="KW-0472">Membrane</keyword>
<keyword evidence="2 6" id="KW-0812">Transmembrane</keyword>
<evidence type="ECO:0000259" key="7">
    <source>
        <dbReference type="Pfam" id="PF00324"/>
    </source>
</evidence>
<feature type="transmembrane region" description="Helical" evidence="6">
    <location>
        <begin position="567"/>
        <end position="584"/>
    </location>
</feature>
<dbReference type="InterPro" id="IPR004841">
    <property type="entry name" value="AA-permease/SLC12A_dom"/>
</dbReference>
<gene>
    <name evidence="9" type="ORF">HK105_204074</name>
</gene>
<evidence type="ECO:0000256" key="6">
    <source>
        <dbReference type="SAM" id="Phobius"/>
    </source>
</evidence>
<feature type="domain" description="Amino acid permease/ SLC12A" evidence="7">
    <location>
        <begin position="148"/>
        <end position="624"/>
    </location>
</feature>